<dbReference type="EMBL" id="JBDKWZ010000009">
    <property type="protein sequence ID" value="MEN7549514.1"/>
    <property type="molecule type" value="Genomic_DNA"/>
</dbReference>
<reference evidence="1 2" key="1">
    <citation type="submission" date="2024-04" db="EMBL/GenBank/DDBJ databases">
        <title>Novel genus in family Flammeovirgaceae.</title>
        <authorList>
            <person name="Nguyen T.H."/>
            <person name="Vuong T.Q."/>
            <person name="Le H."/>
            <person name="Kim S.-G."/>
        </authorList>
    </citation>
    <scope>NUCLEOTIDE SEQUENCE [LARGE SCALE GENOMIC DNA]</scope>
    <source>
        <strain evidence="1 2">JCM 23209</strain>
    </source>
</reference>
<sequence>MMKNLLLSLTIVVATILNLQAQGKIVFDKMSHDFGEMKEVGGPVTVRFNFTNKGGGALSLTEVRPSCGCTTPAWSKAPVYSGKTGYVEATYNPKGRPGKFNKSITVKTTGEPQIVVLKISGNVIPRDKGPHDFYPMQIGSLRFKTTHLVYGEVMHNGSEEASTVVYNDGDKPVSINLEGSEIPSHLKVSTSKSTLAPKDTLLLSVTYDASRRGEWGYNFEHFVLKTNDLVKPGKRINLSATIKENFDNLPADAKRPSLRVDKKTHDFGNIQQNMQVSTHFTITNDGEAPLLIRKVKASCGCTVPKLQKTELAPGESTDIQVSFSSANRNGKQRKSITLVCNDPQQDITTLWIYSNVVNTEVKE</sequence>
<dbReference type="PANTHER" id="PTHR37833">
    <property type="entry name" value="LIPOPROTEIN-RELATED"/>
    <property type="match status" value="1"/>
</dbReference>
<accession>A0AAW9SB02</accession>
<dbReference type="PANTHER" id="PTHR37833:SF1">
    <property type="entry name" value="SIGNAL PEPTIDE PROTEIN"/>
    <property type="match status" value="1"/>
</dbReference>
<dbReference type="InterPro" id="IPR011467">
    <property type="entry name" value="DUF1573"/>
</dbReference>
<dbReference type="NCBIfam" id="NF012200">
    <property type="entry name" value="choice_anch_D"/>
    <property type="match status" value="1"/>
</dbReference>
<gene>
    <name evidence="1" type="ORF">AAG747_16440</name>
</gene>
<dbReference type="Proteomes" id="UP001403385">
    <property type="component" value="Unassembled WGS sequence"/>
</dbReference>
<organism evidence="1 2">
    <name type="scientific">Rapidithrix thailandica</name>
    <dbReference type="NCBI Taxonomy" id="413964"/>
    <lineage>
        <taxon>Bacteria</taxon>
        <taxon>Pseudomonadati</taxon>
        <taxon>Bacteroidota</taxon>
        <taxon>Cytophagia</taxon>
        <taxon>Cytophagales</taxon>
        <taxon>Flammeovirgaceae</taxon>
        <taxon>Rapidithrix</taxon>
    </lineage>
</organism>
<dbReference type="RefSeq" id="WP_346822293.1">
    <property type="nucleotide sequence ID" value="NZ_JBDKWZ010000009.1"/>
</dbReference>
<name>A0AAW9SB02_9BACT</name>
<comment type="caution">
    <text evidence="1">The sequence shown here is derived from an EMBL/GenBank/DDBJ whole genome shotgun (WGS) entry which is preliminary data.</text>
</comment>
<keyword evidence="2" id="KW-1185">Reference proteome</keyword>
<dbReference type="Pfam" id="PF07610">
    <property type="entry name" value="DUF1573"/>
    <property type="match status" value="2"/>
</dbReference>
<dbReference type="InterPro" id="IPR013783">
    <property type="entry name" value="Ig-like_fold"/>
</dbReference>
<dbReference type="Gene3D" id="2.60.40.10">
    <property type="entry name" value="Immunoglobulins"/>
    <property type="match status" value="3"/>
</dbReference>
<dbReference type="AlphaFoldDB" id="A0AAW9SB02"/>
<evidence type="ECO:0000313" key="1">
    <source>
        <dbReference type="EMBL" id="MEN7549514.1"/>
    </source>
</evidence>
<proteinExistence type="predicted"/>
<evidence type="ECO:0000313" key="2">
    <source>
        <dbReference type="Proteomes" id="UP001403385"/>
    </source>
</evidence>
<protein>
    <submittedName>
        <fullName evidence="1">DUF1573 domain-containing protein</fullName>
    </submittedName>
</protein>